<comment type="caution">
    <text evidence="2">The sequence shown here is derived from an EMBL/GenBank/DDBJ whole genome shotgun (WGS) entry which is preliminary data.</text>
</comment>
<proteinExistence type="predicted"/>
<feature type="region of interest" description="Disordered" evidence="1">
    <location>
        <begin position="1"/>
        <end position="22"/>
    </location>
</feature>
<reference evidence="2 3" key="1">
    <citation type="submission" date="2016-03" db="EMBL/GenBank/DDBJ databases">
        <title>Comparative genomics of the ectomycorrhizal sister species Rhizopogon vinicolor and Rhizopogon vesiculosus (Basidiomycota: Boletales) reveals a divergence of the mating type B locus.</title>
        <authorList>
            <person name="Mujic A.B."/>
            <person name="Kuo A."/>
            <person name="Tritt A."/>
            <person name="Lipzen A."/>
            <person name="Chen C."/>
            <person name="Johnson J."/>
            <person name="Sharma A."/>
            <person name="Barry K."/>
            <person name="Grigoriev I.V."/>
            <person name="Spatafora J.W."/>
        </authorList>
    </citation>
    <scope>NUCLEOTIDE SEQUENCE [LARGE SCALE GENOMIC DNA]</scope>
    <source>
        <strain evidence="2 3">AM-OR11-056</strain>
    </source>
</reference>
<gene>
    <name evidence="2" type="ORF">AZE42_09881</name>
</gene>
<keyword evidence="3" id="KW-1185">Reference proteome</keyword>
<evidence type="ECO:0000313" key="3">
    <source>
        <dbReference type="Proteomes" id="UP000183567"/>
    </source>
</evidence>
<protein>
    <submittedName>
        <fullName evidence="2">Uncharacterized protein</fullName>
    </submittedName>
</protein>
<organism evidence="2 3">
    <name type="scientific">Rhizopogon vesiculosus</name>
    <dbReference type="NCBI Taxonomy" id="180088"/>
    <lineage>
        <taxon>Eukaryota</taxon>
        <taxon>Fungi</taxon>
        <taxon>Dikarya</taxon>
        <taxon>Basidiomycota</taxon>
        <taxon>Agaricomycotina</taxon>
        <taxon>Agaricomycetes</taxon>
        <taxon>Agaricomycetidae</taxon>
        <taxon>Boletales</taxon>
        <taxon>Suillineae</taxon>
        <taxon>Rhizopogonaceae</taxon>
        <taxon>Rhizopogon</taxon>
    </lineage>
</organism>
<evidence type="ECO:0000256" key="1">
    <source>
        <dbReference type="SAM" id="MobiDB-lite"/>
    </source>
</evidence>
<evidence type="ECO:0000313" key="2">
    <source>
        <dbReference type="EMBL" id="OJA09377.1"/>
    </source>
</evidence>
<dbReference type="Proteomes" id="UP000183567">
    <property type="component" value="Unassembled WGS sequence"/>
</dbReference>
<sequence length="249" mass="27822">MFQGIQRRPDGAGPPVETPVNAAQGVNNANLNQSRFPLPMNDPFMDTAPVGHRFDCSALGLYGDEGHVMYNFGGLQQSGTTNQMRPAHQFESSPPAGYNPHSVLFSKPESRGHSIPLATPMIELHERLGTMATANTGKSVAGKKNISNIHPGLESFRNDPKKKPEMKGEDYDRVIISTMAKSYWRNLNYLSYVEDQLRDDSASRRKEQNLGKGSRKAVGLEWRSLNHVTFLWRSESLMKKTMQRMISTS</sequence>
<name>A0A1J8Q6U8_9AGAM</name>
<accession>A0A1J8Q6U8</accession>
<dbReference type="EMBL" id="LVVM01005947">
    <property type="protein sequence ID" value="OJA09377.1"/>
    <property type="molecule type" value="Genomic_DNA"/>
</dbReference>
<dbReference type="OrthoDB" id="2691059at2759"/>
<dbReference type="AlphaFoldDB" id="A0A1J8Q6U8"/>